<gene>
    <name evidence="2" type="ORF">M513_04439</name>
</gene>
<dbReference type="EMBL" id="KL363205">
    <property type="protein sequence ID" value="KFD54739.1"/>
    <property type="molecule type" value="Genomic_DNA"/>
</dbReference>
<feature type="non-terminal residue" evidence="2">
    <location>
        <position position="1"/>
    </location>
</feature>
<dbReference type="AlphaFoldDB" id="A0A085MBZ3"/>
<dbReference type="InterPro" id="IPR058912">
    <property type="entry name" value="HTH_animal"/>
</dbReference>
<protein>
    <recommendedName>
        <fullName evidence="1">Helix-turn-helix domain-containing protein</fullName>
    </recommendedName>
</protein>
<sequence length="347" mass="39612">TTADTSITPTVFKRYVDDVFAVIKSGKEEIFLEHLNSIFPNHISFTIEKEENGRLPFLDALVIRDGRRLKTTVYRKPTHSNRYLHFSSHHSRSVMRGIITGMVDRAISVCDKEFLAAELRHIKATFLYNGYPPGLISSVVRQRINRPDVPLPEHNGPSCPLLVLPYYKGIGEKIRRMGKEVGFKTYFKSSSTLRAMLRNDKRRLPPEDKPGVIYEVLCSCSASYIGETGNSLSQRFSQHLSGLKHYKNALSDLQGKETKRRGRPRKTQPQAAMDEAVKASAIVEHASYCDGQLVPRVICHEEDFQLRKIKEALFIRHNEVINRDKGKEVSDIWTDLITRQQLCKTTN</sequence>
<evidence type="ECO:0000313" key="2">
    <source>
        <dbReference type="EMBL" id="KFD54739.1"/>
    </source>
</evidence>
<accession>A0A085MBZ3</accession>
<reference evidence="2 3" key="1">
    <citation type="journal article" date="2014" name="Nat. Genet.">
        <title>Genome and transcriptome of the porcine whipworm Trichuris suis.</title>
        <authorList>
            <person name="Jex A.R."/>
            <person name="Nejsum P."/>
            <person name="Schwarz E.M."/>
            <person name="Hu L."/>
            <person name="Young N.D."/>
            <person name="Hall R.S."/>
            <person name="Korhonen P.K."/>
            <person name="Liao S."/>
            <person name="Thamsborg S."/>
            <person name="Xia J."/>
            <person name="Xu P."/>
            <person name="Wang S."/>
            <person name="Scheerlinck J.P."/>
            <person name="Hofmann A."/>
            <person name="Sternberg P.W."/>
            <person name="Wang J."/>
            <person name="Gasser R.B."/>
        </authorList>
    </citation>
    <scope>NUCLEOTIDE SEQUENCE [LARGE SCALE GENOMIC DNA]</scope>
    <source>
        <strain evidence="2">DCEP-RM93M</strain>
    </source>
</reference>
<proteinExistence type="predicted"/>
<organism evidence="2 3">
    <name type="scientific">Trichuris suis</name>
    <name type="common">pig whipworm</name>
    <dbReference type="NCBI Taxonomy" id="68888"/>
    <lineage>
        <taxon>Eukaryota</taxon>
        <taxon>Metazoa</taxon>
        <taxon>Ecdysozoa</taxon>
        <taxon>Nematoda</taxon>
        <taxon>Enoplea</taxon>
        <taxon>Dorylaimia</taxon>
        <taxon>Trichinellida</taxon>
        <taxon>Trichuridae</taxon>
        <taxon>Trichuris</taxon>
    </lineage>
</organism>
<dbReference type="Proteomes" id="UP000030764">
    <property type="component" value="Unassembled WGS sequence"/>
</dbReference>
<evidence type="ECO:0000259" key="1">
    <source>
        <dbReference type="Pfam" id="PF26215"/>
    </source>
</evidence>
<name>A0A085MBZ3_9BILA</name>
<keyword evidence="3" id="KW-1185">Reference proteome</keyword>
<dbReference type="PANTHER" id="PTHR21301:SF11">
    <property type="entry name" value="GIY-YIG DOMAIN-CONTAINING PROTEIN"/>
    <property type="match status" value="1"/>
</dbReference>
<feature type="domain" description="Helix-turn-helix" evidence="1">
    <location>
        <begin position="82"/>
        <end position="138"/>
    </location>
</feature>
<evidence type="ECO:0000313" key="3">
    <source>
        <dbReference type="Proteomes" id="UP000030764"/>
    </source>
</evidence>
<dbReference type="Pfam" id="PF26215">
    <property type="entry name" value="HTH_animal"/>
    <property type="match status" value="1"/>
</dbReference>
<dbReference type="PANTHER" id="PTHR21301">
    <property type="entry name" value="REVERSE TRANSCRIPTASE"/>
    <property type="match status" value="1"/>
</dbReference>